<accession>A0A915K746</accession>
<evidence type="ECO:0000313" key="1">
    <source>
        <dbReference type="Proteomes" id="UP000887565"/>
    </source>
</evidence>
<protein>
    <submittedName>
        <fullName evidence="2">Uncharacterized protein</fullName>
    </submittedName>
</protein>
<keyword evidence="1" id="KW-1185">Reference proteome</keyword>
<dbReference type="AlphaFoldDB" id="A0A915K746"/>
<reference evidence="2" key="1">
    <citation type="submission" date="2022-11" db="UniProtKB">
        <authorList>
            <consortium name="WormBaseParasite"/>
        </authorList>
    </citation>
    <scope>IDENTIFICATION</scope>
</reference>
<dbReference type="Proteomes" id="UP000887565">
    <property type="component" value="Unplaced"/>
</dbReference>
<organism evidence="1 2">
    <name type="scientific">Romanomermis culicivorax</name>
    <name type="common">Nematode worm</name>
    <dbReference type="NCBI Taxonomy" id="13658"/>
    <lineage>
        <taxon>Eukaryota</taxon>
        <taxon>Metazoa</taxon>
        <taxon>Ecdysozoa</taxon>
        <taxon>Nematoda</taxon>
        <taxon>Enoplea</taxon>
        <taxon>Dorylaimia</taxon>
        <taxon>Mermithida</taxon>
        <taxon>Mermithoidea</taxon>
        <taxon>Mermithidae</taxon>
        <taxon>Romanomermis</taxon>
    </lineage>
</organism>
<sequence length="166" mass="18957">MLSAYAKNYPTCCALLTPLNYCHRSASTDDLLQPLYFMCYVDGAKIDHDISSHNTIWIRPEGIGWEEPLKVFNGMGSCRRLLPPTPNCRHPPPPADRKSTKNNYFLVENDFVEQKAVKSENFPALRADKLLSIIFKEQGQKIFLKHLGLWLMIIPHTETGSSAFRF</sequence>
<evidence type="ECO:0000313" key="2">
    <source>
        <dbReference type="WBParaSite" id="nRc.2.0.1.t34158-RA"/>
    </source>
</evidence>
<proteinExistence type="predicted"/>
<dbReference type="WBParaSite" id="nRc.2.0.1.t34158-RA">
    <property type="protein sequence ID" value="nRc.2.0.1.t34158-RA"/>
    <property type="gene ID" value="nRc.2.0.1.g34158"/>
</dbReference>
<name>A0A915K746_ROMCU</name>